<sequence>MRALTRLAPQALPACTGVPRPVHVACARFGGVRAGTRPNVRGASLRSTPDADTRTSSSESPASPTGNGAPSNGAPDPNKASSSGSSSNSGSGASSSGAEAAADNTVSFLGMRISKDDLLTIALAIAISYGIRTFVAEPRFIPSLSMFPTFDVGDRLIAEKITYRFMRQPAAGDVIIFHPPREISPEPSIFGDDNVYIKRVVAVEGDVIEVHDGRTYVNGVQRTEPFINEPPKYDMPRLRVPPGDPSLMCVMALPARRCFVMGDNRNNSYDSHLWGPLPKENIVGRAVFKYWPPWKVGGLEDYTPLAAATQAPAVAPTSTASS</sequence>
<dbReference type="SUPFAM" id="SSF51306">
    <property type="entry name" value="LexA/Signal peptidase"/>
    <property type="match status" value="1"/>
</dbReference>
<dbReference type="CDD" id="cd06530">
    <property type="entry name" value="S26_SPase_I"/>
    <property type="match status" value="1"/>
</dbReference>
<dbReference type="NCBIfam" id="TIGR02227">
    <property type="entry name" value="sigpep_I_bact"/>
    <property type="match status" value="1"/>
</dbReference>
<dbReference type="PANTHER" id="PTHR43390:SF1">
    <property type="entry name" value="CHLOROPLAST PROCESSING PEPTIDASE"/>
    <property type="match status" value="1"/>
</dbReference>
<dbReference type="Gene3D" id="2.10.109.10">
    <property type="entry name" value="Umud Fragment, subunit A"/>
    <property type="match status" value="1"/>
</dbReference>
<reference evidence="7" key="1">
    <citation type="journal article" date="2020" name="bioRxiv">
        <title>Comparative genomics of Chlamydomonas.</title>
        <authorList>
            <person name="Craig R.J."/>
            <person name="Hasan A.R."/>
            <person name="Ness R.W."/>
            <person name="Keightley P.D."/>
        </authorList>
    </citation>
    <scope>NUCLEOTIDE SEQUENCE</scope>
    <source>
        <strain evidence="7">CCAP 11/70</strain>
    </source>
</reference>
<evidence type="ECO:0000313" key="8">
    <source>
        <dbReference type="Proteomes" id="UP000612055"/>
    </source>
</evidence>
<feature type="active site" evidence="4">
    <location>
        <position position="198"/>
    </location>
</feature>
<protein>
    <recommendedName>
        <fullName evidence="6">Peptidase S26 domain-containing protein</fullName>
    </recommendedName>
</protein>
<dbReference type="InterPro" id="IPR019756">
    <property type="entry name" value="Pept_S26A_signal_pept_1_Ser-AS"/>
</dbReference>
<dbReference type="GO" id="GO:0004252">
    <property type="term" value="F:serine-type endopeptidase activity"/>
    <property type="evidence" value="ECO:0007669"/>
    <property type="project" value="InterPro"/>
</dbReference>
<organism evidence="7 8">
    <name type="scientific">Edaphochlamys debaryana</name>
    <dbReference type="NCBI Taxonomy" id="47281"/>
    <lineage>
        <taxon>Eukaryota</taxon>
        <taxon>Viridiplantae</taxon>
        <taxon>Chlorophyta</taxon>
        <taxon>core chlorophytes</taxon>
        <taxon>Chlorophyceae</taxon>
        <taxon>CS clade</taxon>
        <taxon>Chlamydomonadales</taxon>
        <taxon>Chlamydomonadales incertae sedis</taxon>
        <taxon>Edaphochlamys</taxon>
    </lineage>
</organism>
<evidence type="ECO:0000256" key="3">
    <source>
        <dbReference type="ARBA" id="ARBA00022801"/>
    </source>
</evidence>
<comment type="caution">
    <text evidence="7">The sequence shown here is derived from an EMBL/GenBank/DDBJ whole genome shotgun (WGS) entry which is preliminary data.</text>
</comment>
<dbReference type="PANTHER" id="PTHR43390">
    <property type="entry name" value="SIGNAL PEPTIDASE I"/>
    <property type="match status" value="1"/>
</dbReference>
<name>A0A835Y0V9_9CHLO</name>
<feature type="compositionally biased region" description="Polar residues" evidence="5">
    <location>
        <begin position="54"/>
        <end position="70"/>
    </location>
</feature>
<dbReference type="GO" id="GO:0009535">
    <property type="term" value="C:chloroplast thylakoid membrane"/>
    <property type="evidence" value="ECO:0007669"/>
    <property type="project" value="TreeGrafter"/>
</dbReference>
<dbReference type="GO" id="GO:0010027">
    <property type="term" value="P:thylakoid membrane organization"/>
    <property type="evidence" value="ECO:0007669"/>
    <property type="project" value="TreeGrafter"/>
</dbReference>
<accession>A0A835Y0V9</accession>
<dbReference type="PROSITE" id="PS00501">
    <property type="entry name" value="SPASE_I_1"/>
    <property type="match status" value="1"/>
</dbReference>
<dbReference type="Pfam" id="PF10502">
    <property type="entry name" value="Peptidase_S26"/>
    <property type="match status" value="1"/>
</dbReference>
<comment type="similarity">
    <text evidence="1">Belongs to the peptidase S26 family.</text>
</comment>
<keyword evidence="8" id="KW-1185">Reference proteome</keyword>
<evidence type="ECO:0000256" key="5">
    <source>
        <dbReference type="SAM" id="MobiDB-lite"/>
    </source>
</evidence>
<feature type="region of interest" description="Disordered" evidence="5">
    <location>
        <begin position="36"/>
        <end position="97"/>
    </location>
</feature>
<dbReference type="PRINTS" id="PR00727">
    <property type="entry name" value="LEADERPTASE"/>
</dbReference>
<dbReference type="Proteomes" id="UP000612055">
    <property type="component" value="Unassembled WGS sequence"/>
</dbReference>
<evidence type="ECO:0000256" key="2">
    <source>
        <dbReference type="ARBA" id="ARBA00022670"/>
    </source>
</evidence>
<evidence type="ECO:0000256" key="4">
    <source>
        <dbReference type="PIRSR" id="PIRSR600223-1"/>
    </source>
</evidence>
<dbReference type="InterPro" id="IPR036286">
    <property type="entry name" value="LexA/Signal_pep-like_sf"/>
</dbReference>
<dbReference type="AlphaFoldDB" id="A0A835Y0V9"/>
<feature type="domain" description="Peptidase S26" evidence="6">
    <location>
        <begin position="119"/>
        <end position="291"/>
    </location>
</feature>
<proteinExistence type="inferred from homology"/>
<dbReference type="EMBL" id="JAEHOE010000048">
    <property type="protein sequence ID" value="KAG2492036.1"/>
    <property type="molecule type" value="Genomic_DNA"/>
</dbReference>
<keyword evidence="2" id="KW-0645">Protease</keyword>
<dbReference type="OrthoDB" id="308440at2759"/>
<feature type="active site" evidence="4">
    <location>
        <position position="145"/>
    </location>
</feature>
<dbReference type="InterPro" id="IPR019533">
    <property type="entry name" value="Peptidase_S26"/>
</dbReference>
<dbReference type="InterPro" id="IPR000223">
    <property type="entry name" value="Pept_S26A_signal_pept_1"/>
</dbReference>
<feature type="compositionally biased region" description="Low complexity" evidence="5">
    <location>
        <begin position="80"/>
        <end position="97"/>
    </location>
</feature>
<dbReference type="GO" id="GO:0006465">
    <property type="term" value="P:signal peptide processing"/>
    <property type="evidence" value="ECO:0007669"/>
    <property type="project" value="InterPro"/>
</dbReference>
<evidence type="ECO:0000256" key="1">
    <source>
        <dbReference type="ARBA" id="ARBA00009370"/>
    </source>
</evidence>
<gene>
    <name evidence="7" type="ORF">HYH03_009765</name>
</gene>
<keyword evidence="3" id="KW-0378">Hydrolase</keyword>
<evidence type="ECO:0000313" key="7">
    <source>
        <dbReference type="EMBL" id="KAG2492036.1"/>
    </source>
</evidence>
<evidence type="ECO:0000259" key="6">
    <source>
        <dbReference type="Pfam" id="PF10502"/>
    </source>
</evidence>